<proteinExistence type="predicted"/>
<dbReference type="EMBL" id="JAXAVX010000005">
    <property type="protein sequence ID" value="MDX8152299.1"/>
    <property type="molecule type" value="Genomic_DNA"/>
</dbReference>
<evidence type="ECO:0000313" key="3">
    <source>
        <dbReference type="Proteomes" id="UP001277761"/>
    </source>
</evidence>
<reference evidence="2 3" key="1">
    <citation type="submission" date="2023-11" db="EMBL/GenBank/DDBJ databases">
        <authorList>
            <person name="Xu M."/>
            <person name="Jiang T."/>
        </authorList>
    </citation>
    <scope>NUCLEOTIDE SEQUENCE [LARGE SCALE GENOMIC DNA]</scope>
    <source>
        <strain evidence="2 3">SD</strain>
    </source>
</reference>
<dbReference type="InterPro" id="IPR008407">
    <property type="entry name" value="Brnchd-chn_aa_trnsp_AzlD"/>
</dbReference>
<feature type="transmembrane region" description="Helical" evidence="1">
    <location>
        <begin position="39"/>
        <end position="58"/>
    </location>
</feature>
<gene>
    <name evidence="2" type="ORF">SK069_11880</name>
</gene>
<dbReference type="Pfam" id="PF05437">
    <property type="entry name" value="AzlD"/>
    <property type="match status" value="1"/>
</dbReference>
<feature type="transmembrane region" description="Helical" evidence="1">
    <location>
        <begin position="78"/>
        <end position="102"/>
    </location>
</feature>
<accession>A0ABU4VMI7</accession>
<evidence type="ECO:0000256" key="1">
    <source>
        <dbReference type="SAM" id="Phobius"/>
    </source>
</evidence>
<protein>
    <submittedName>
        <fullName evidence="2">AzlD domain-containing protein</fullName>
    </submittedName>
</protein>
<dbReference type="RefSeq" id="WP_319954454.1">
    <property type="nucleotide sequence ID" value="NZ_JAXAVX010000005.1"/>
</dbReference>
<name>A0ABU4VMI7_9ACTN</name>
<keyword evidence="1" id="KW-1133">Transmembrane helix</keyword>
<organism evidence="2 3">
    <name type="scientific">Patulibacter brassicae</name>
    <dbReference type="NCBI Taxonomy" id="1705717"/>
    <lineage>
        <taxon>Bacteria</taxon>
        <taxon>Bacillati</taxon>
        <taxon>Actinomycetota</taxon>
        <taxon>Thermoleophilia</taxon>
        <taxon>Solirubrobacterales</taxon>
        <taxon>Patulibacteraceae</taxon>
        <taxon>Patulibacter</taxon>
    </lineage>
</organism>
<evidence type="ECO:0000313" key="2">
    <source>
        <dbReference type="EMBL" id="MDX8152299.1"/>
    </source>
</evidence>
<sequence>MRIDPWALIVAVAVVTAAIKAAGPVALGGRALPPPAAGVLALLAPALLAALVVTGVASRDGEWHLGTEAAGVAAGGLVAWRGGTILVAVVVAAGTTAGLRALT</sequence>
<keyword evidence="3" id="KW-1185">Reference proteome</keyword>
<keyword evidence="1" id="KW-0472">Membrane</keyword>
<feature type="transmembrane region" description="Helical" evidence="1">
    <location>
        <begin position="6"/>
        <end position="27"/>
    </location>
</feature>
<dbReference type="Proteomes" id="UP001277761">
    <property type="component" value="Unassembled WGS sequence"/>
</dbReference>
<keyword evidence="1" id="KW-0812">Transmembrane</keyword>
<comment type="caution">
    <text evidence="2">The sequence shown here is derived from an EMBL/GenBank/DDBJ whole genome shotgun (WGS) entry which is preliminary data.</text>
</comment>